<evidence type="ECO:0000256" key="1">
    <source>
        <dbReference type="SAM" id="Coils"/>
    </source>
</evidence>
<sequence>MSRSINLSSRRHFERRQERCMSSVELTLDSKTMSLSLTFAFFPDVEELVELQAVEKQELRTLQRAVEAKEEEIGQIQDELDHYKRLKNSLPPLF</sequence>
<dbReference type="EMBL" id="JAWDGP010007415">
    <property type="protein sequence ID" value="KAK3719361.1"/>
    <property type="molecule type" value="Genomic_DNA"/>
</dbReference>
<comment type="caution">
    <text evidence="2">The sequence shown here is derived from an EMBL/GenBank/DDBJ whole genome shotgun (WGS) entry which is preliminary data.</text>
</comment>
<feature type="coiled-coil region" evidence="1">
    <location>
        <begin position="52"/>
        <end position="86"/>
    </location>
</feature>
<protein>
    <submittedName>
        <fullName evidence="2">Uncharacterized protein</fullName>
    </submittedName>
</protein>
<evidence type="ECO:0000313" key="2">
    <source>
        <dbReference type="EMBL" id="KAK3719361.1"/>
    </source>
</evidence>
<proteinExistence type="predicted"/>
<gene>
    <name evidence="2" type="ORF">RRG08_029517</name>
</gene>
<dbReference type="Proteomes" id="UP001283361">
    <property type="component" value="Unassembled WGS sequence"/>
</dbReference>
<organism evidence="2 3">
    <name type="scientific">Elysia crispata</name>
    <name type="common">lettuce slug</name>
    <dbReference type="NCBI Taxonomy" id="231223"/>
    <lineage>
        <taxon>Eukaryota</taxon>
        <taxon>Metazoa</taxon>
        <taxon>Spiralia</taxon>
        <taxon>Lophotrochozoa</taxon>
        <taxon>Mollusca</taxon>
        <taxon>Gastropoda</taxon>
        <taxon>Heterobranchia</taxon>
        <taxon>Euthyneura</taxon>
        <taxon>Panpulmonata</taxon>
        <taxon>Sacoglossa</taxon>
        <taxon>Placobranchoidea</taxon>
        <taxon>Plakobranchidae</taxon>
        <taxon>Elysia</taxon>
    </lineage>
</organism>
<evidence type="ECO:0000313" key="3">
    <source>
        <dbReference type="Proteomes" id="UP001283361"/>
    </source>
</evidence>
<accession>A0AAE1CMZ5</accession>
<reference evidence="2" key="1">
    <citation type="journal article" date="2023" name="G3 (Bethesda)">
        <title>A reference genome for the long-term kleptoplast-retaining sea slug Elysia crispata morphotype clarki.</title>
        <authorList>
            <person name="Eastman K.E."/>
            <person name="Pendleton A.L."/>
            <person name="Shaikh M.A."/>
            <person name="Suttiyut T."/>
            <person name="Ogas R."/>
            <person name="Tomko P."/>
            <person name="Gavelis G."/>
            <person name="Widhalm J.R."/>
            <person name="Wisecaver J.H."/>
        </authorList>
    </citation>
    <scope>NUCLEOTIDE SEQUENCE</scope>
    <source>
        <strain evidence="2">ECLA1</strain>
    </source>
</reference>
<name>A0AAE1CMZ5_9GAST</name>
<dbReference type="AlphaFoldDB" id="A0AAE1CMZ5"/>
<keyword evidence="1" id="KW-0175">Coiled coil</keyword>
<keyword evidence="3" id="KW-1185">Reference proteome</keyword>